<comment type="subcellular location">
    <subcellularLocation>
        <location evidence="6">Cytoplasm</location>
    </subcellularLocation>
</comment>
<keyword evidence="6" id="KW-0067">ATP-binding</keyword>
<accession>A0A2M8EKG9</accession>
<evidence type="ECO:0000256" key="5">
    <source>
        <dbReference type="RuleBase" id="RU003330"/>
    </source>
</evidence>
<comment type="catalytic activity">
    <reaction evidence="6">
        <text>AMP + ATP = 2 ADP</text>
        <dbReference type="Rhea" id="RHEA:12973"/>
        <dbReference type="ChEBI" id="CHEBI:30616"/>
        <dbReference type="ChEBI" id="CHEBI:456215"/>
        <dbReference type="ChEBI" id="CHEBI:456216"/>
        <dbReference type="EC" id="2.7.4.3"/>
    </reaction>
</comment>
<dbReference type="EMBL" id="PFSK01000001">
    <property type="protein sequence ID" value="PJC23242.1"/>
    <property type="molecule type" value="Genomic_DNA"/>
</dbReference>
<evidence type="ECO:0000256" key="1">
    <source>
        <dbReference type="ARBA" id="ARBA00022679"/>
    </source>
</evidence>
<dbReference type="EC" id="2.7.4.3" evidence="6"/>
<proteinExistence type="inferred from homology"/>
<dbReference type="PRINTS" id="PR00094">
    <property type="entry name" value="ADENYLTKNASE"/>
</dbReference>
<dbReference type="GO" id="GO:0005524">
    <property type="term" value="F:ATP binding"/>
    <property type="evidence" value="ECO:0007669"/>
    <property type="project" value="UniProtKB-KW"/>
</dbReference>
<comment type="similarity">
    <text evidence="5">Belongs to the adenylate kinase family.</text>
</comment>
<organism evidence="7 8">
    <name type="scientific">candidate division WWE3 bacterium CG_4_9_14_0_2_um_filter_48_10</name>
    <dbReference type="NCBI Taxonomy" id="1975078"/>
    <lineage>
        <taxon>Bacteria</taxon>
        <taxon>Katanobacteria</taxon>
    </lineage>
</organism>
<evidence type="ECO:0000313" key="7">
    <source>
        <dbReference type="EMBL" id="PJC23242.1"/>
    </source>
</evidence>
<dbReference type="GO" id="GO:0004017">
    <property type="term" value="F:AMP kinase activity"/>
    <property type="evidence" value="ECO:0007669"/>
    <property type="project" value="UniProtKB-EC"/>
</dbReference>
<evidence type="ECO:0000256" key="4">
    <source>
        <dbReference type="ARBA" id="ARBA00022777"/>
    </source>
</evidence>
<dbReference type="AlphaFoldDB" id="A0A2M8EKG9"/>
<evidence type="ECO:0000313" key="8">
    <source>
        <dbReference type="Proteomes" id="UP000228781"/>
    </source>
</evidence>
<comment type="subunit">
    <text evidence="6">Monomer.</text>
</comment>
<keyword evidence="4 5" id="KW-0418">Kinase</keyword>
<reference evidence="8" key="1">
    <citation type="submission" date="2017-09" db="EMBL/GenBank/DDBJ databases">
        <title>Depth-based differentiation of microbial function through sediment-hosted aquifers and enrichment of novel symbionts in the deep terrestrial subsurface.</title>
        <authorList>
            <person name="Probst A.J."/>
            <person name="Ladd B."/>
            <person name="Jarett J.K."/>
            <person name="Geller-Mcgrath D.E."/>
            <person name="Sieber C.M.K."/>
            <person name="Emerson J.B."/>
            <person name="Anantharaman K."/>
            <person name="Thomas B.C."/>
            <person name="Malmstrom R."/>
            <person name="Stieglmeier M."/>
            <person name="Klingl A."/>
            <person name="Woyke T."/>
            <person name="Ryan C.M."/>
            <person name="Banfield J.F."/>
        </authorList>
    </citation>
    <scope>NUCLEOTIDE SEQUENCE [LARGE SCALE GENOMIC DNA]</scope>
</reference>
<evidence type="ECO:0000256" key="2">
    <source>
        <dbReference type="ARBA" id="ARBA00022727"/>
    </source>
</evidence>
<protein>
    <recommendedName>
        <fullName evidence="6">Adenylate kinase</fullName>
        <ecNumber evidence="6">2.7.4.3</ecNumber>
    </recommendedName>
</protein>
<evidence type="ECO:0000256" key="3">
    <source>
        <dbReference type="ARBA" id="ARBA00022741"/>
    </source>
</evidence>
<sequence>MKKGAILLMGLPGIGKGTQAFKLVKQFPNFLHFDTGAEIFRRINDPHFSSDKVVGEQKKVYEAGLLNDPRWVAKLVEEQIRFYAREGEGIIFSGSPRTLYEAKKIIPFLCEVYGKEHVLVLLLTTSEEIAKKRSLNRLVCDNPKCRYSTTKKYSGERCPNCGKKFPFAKEQKGEDWKISTFETRLRQFYERTLPALNYLRSLGLVEEINGEKSKEEIFQKVLAAAKQKFGG</sequence>
<keyword evidence="2" id="KW-0545">Nucleotide biosynthesis</keyword>
<dbReference type="PANTHER" id="PTHR23359">
    <property type="entry name" value="NUCLEOTIDE KINASE"/>
    <property type="match status" value="1"/>
</dbReference>
<dbReference type="SUPFAM" id="SSF52540">
    <property type="entry name" value="P-loop containing nucleoside triphosphate hydrolases"/>
    <property type="match status" value="1"/>
</dbReference>
<keyword evidence="1 5" id="KW-0808">Transferase</keyword>
<dbReference type="Gene3D" id="3.40.50.300">
    <property type="entry name" value="P-loop containing nucleotide triphosphate hydrolases"/>
    <property type="match status" value="1"/>
</dbReference>
<gene>
    <name evidence="7" type="ORF">CO059_00015</name>
</gene>
<dbReference type="InterPro" id="IPR027417">
    <property type="entry name" value="P-loop_NTPase"/>
</dbReference>
<evidence type="ECO:0000256" key="6">
    <source>
        <dbReference type="RuleBase" id="RU003331"/>
    </source>
</evidence>
<dbReference type="CDD" id="cd01428">
    <property type="entry name" value="ADK"/>
    <property type="match status" value="1"/>
</dbReference>
<comment type="caution">
    <text evidence="7">The sequence shown here is derived from an EMBL/GenBank/DDBJ whole genome shotgun (WGS) entry which is preliminary data.</text>
</comment>
<dbReference type="GO" id="GO:0005737">
    <property type="term" value="C:cytoplasm"/>
    <property type="evidence" value="ECO:0007669"/>
    <property type="project" value="UniProtKB-SubCell"/>
</dbReference>
<keyword evidence="3 6" id="KW-0547">Nucleotide-binding</keyword>
<dbReference type="Pfam" id="PF00406">
    <property type="entry name" value="ADK"/>
    <property type="match status" value="1"/>
</dbReference>
<dbReference type="InterPro" id="IPR000850">
    <property type="entry name" value="Adenylat/UMP-CMP_kin"/>
</dbReference>
<name>A0A2M8EKG9_UNCKA</name>
<dbReference type="Proteomes" id="UP000228781">
    <property type="component" value="Unassembled WGS sequence"/>
</dbReference>